<dbReference type="CDD" id="cd05243">
    <property type="entry name" value="SDR_a5"/>
    <property type="match status" value="1"/>
</dbReference>
<evidence type="ECO:0000313" key="3">
    <source>
        <dbReference type="Proteomes" id="UP000183203"/>
    </source>
</evidence>
<name>A0A1G6L8A5_9MICO</name>
<dbReference type="RefSeq" id="WP_058232421.1">
    <property type="nucleotide sequence ID" value="NZ_FMYG01000004.1"/>
</dbReference>
<sequence length="221" mass="22698">MERIVIVGGHGKVALHLAHLLADRGDEATSVIRNAEQSADVERAGATPLVLDVEKAGVDDMAEAFSGADAVVWSAGAGGGDTDRTYAVDRDAAQRAVDAASKAGVRRFVMVSWIGSAPDHGIDPDDAFFAYADAKLAADDHLRASDLDWTILGPGTLTTEPATGRISTAPQGKAEVGRADVAAVVAAALVQPATIGRFIRFGAGETLIPEAIVADGARSDA</sequence>
<dbReference type="SUPFAM" id="SSF51735">
    <property type="entry name" value="NAD(P)-binding Rossmann-fold domains"/>
    <property type="match status" value="1"/>
</dbReference>
<evidence type="ECO:0000259" key="1">
    <source>
        <dbReference type="Pfam" id="PF13460"/>
    </source>
</evidence>
<reference evidence="2 3" key="1">
    <citation type="submission" date="2016-09" db="EMBL/GenBank/DDBJ databases">
        <authorList>
            <person name="Capua I."/>
            <person name="De Benedictis P."/>
            <person name="Joannis T."/>
            <person name="Lombin L.H."/>
            <person name="Cattoli G."/>
        </authorList>
    </citation>
    <scope>NUCLEOTIDE SEQUENCE [LARGE SCALE GENOMIC DNA]</scope>
    <source>
        <strain evidence="2 3">NIO-1002</strain>
    </source>
</reference>
<accession>A0A1G6L8A5</accession>
<dbReference type="OrthoDB" id="4248066at2"/>
<evidence type="ECO:0000313" key="2">
    <source>
        <dbReference type="EMBL" id="SDC39474.1"/>
    </source>
</evidence>
<gene>
    <name evidence="2" type="ORF">SAMN05216418_2255</name>
</gene>
<dbReference type="Pfam" id="PF13460">
    <property type="entry name" value="NAD_binding_10"/>
    <property type="match status" value="1"/>
</dbReference>
<dbReference type="AlphaFoldDB" id="A0A1G6L8A5"/>
<protein>
    <submittedName>
        <fullName evidence="2">Putative NADH-flavin reductase</fullName>
    </submittedName>
</protein>
<dbReference type="InterPro" id="IPR036291">
    <property type="entry name" value="NAD(P)-bd_dom_sf"/>
</dbReference>
<dbReference type="Gene3D" id="3.40.50.720">
    <property type="entry name" value="NAD(P)-binding Rossmann-like Domain"/>
    <property type="match status" value="1"/>
</dbReference>
<dbReference type="PANTHER" id="PTHR15020:SF50">
    <property type="entry name" value="UPF0659 PROTEIN YMR090W"/>
    <property type="match status" value="1"/>
</dbReference>
<dbReference type="EMBL" id="FMYG01000004">
    <property type="protein sequence ID" value="SDC39474.1"/>
    <property type="molecule type" value="Genomic_DNA"/>
</dbReference>
<dbReference type="STRING" id="993073.AS029_09945"/>
<proteinExistence type="predicted"/>
<dbReference type="Proteomes" id="UP000183203">
    <property type="component" value="Unassembled WGS sequence"/>
</dbReference>
<dbReference type="InterPro" id="IPR016040">
    <property type="entry name" value="NAD(P)-bd_dom"/>
</dbReference>
<organism evidence="2 3">
    <name type="scientific">Microbacterium enclense</name>
    <dbReference type="NCBI Taxonomy" id="993073"/>
    <lineage>
        <taxon>Bacteria</taxon>
        <taxon>Bacillati</taxon>
        <taxon>Actinomycetota</taxon>
        <taxon>Actinomycetes</taxon>
        <taxon>Micrococcales</taxon>
        <taxon>Microbacteriaceae</taxon>
        <taxon>Microbacterium</taxon>
    </lineage>
</organism>
<dbReference type="PANTHER" id="PTHR15020">
    <property type="entry name" value="FLAVIN REDUCTASE-RELATED"/>
    <property type="match status" value="1"/>
</dbReference>
<feature type="domain" description="NAD(P)-binding" evidence="1">
    <location>
        <begin position="8"/>
        <end position="192"/>
    </location>
</feature>